<dbReference type="Gene3D" id="2.30.39.10">
    <property type="entry name" value="Alpha-1-antitrypsin, domain 1"/>
    <property type="match status" value="1"/>
</dbReference>
<keyword evidence="2" id="KW-0646">Protease inhibitor</keyword>
<name>A0A0K2UA25_LEPSM</name>
<accession>A0A0K2UA25</accession>
<reference evidence="6" key="1">
    <citation type="submission" date="2014-05" db="EMBL/GenBank/DDBJ databases">
        <authorList>
            <person name="Chronopoulou M."/>
        </authorList>
    </citation>
    <scope>NUCLEOTIDE SEQUENCE</scope>
    <source>
        <tissue evidence="6">Whole organism</tissue>
    </source>
</reference>
<organism evidence="6">
    <name type="scientific">Lepeophtheirus salmonis</name>
    <name type="common">Salmon louse</name>
    <name type="synonym">Caligus salmonis</name>
    <dbReference type="NCBI Taxonomy" id="72036"/>
    <lineage>
        <taxon>Eukaryota</taxon>
        <taxon>Metazoa</taxon>
        <taxon>Ecdysozoa</taxon>
        <taxon>Arthropoda</taxon>
        <taxon>Crustacea</taxon>
        <taxon>Multicrustacea</taxon>
        <taxon>Hexanauplia</taxon>
        <taxon>Copepoda</taxon>
        <taxon>Siphonostomatoida</taxon>
        <taxon>Caligidae</taxon>
        <taxon>Lepeophtheirus</taxon>
    </lineage>
</organism>
<dbReference type="InterPro" id="IPR000215">
    <property type="entry name" value="Serpin_fam"/>
</dbReference>
<sequence>GPLVSNTSHKFSQVYHYFLKKFNMSSDIAKTPGVKALAKNFHKFGTELILKSKGPEENAVFSSYSISNVLCMTSLGAKGDTYEQLKHALNLPEDVESLKSTYSDITSLTKSDENVCLEVVNSIFPSNTLKVCDEYLEDVVKCFGSEVQSLDYTKNEEARNSINEWVSKNTNDKIPELFEKGTIEVDTSNILVNAIYFKNDWASKFDPTLTTEKEFHVTPDKIVTVPTMFAPKLKFATKSVDLLKCTIAAIPFKGERIVMYLLVPKEPFGLPELEAKLVSDEFDPTILEKASNSVHSLIQLPKFKLESTHDLVEACNSLGIEDLFDPKADLSGIGGEPGGLFVSKIVQKAVIEVSEEGSEAASASGIIAMVESAIFSDPFVVDHPFVFMIKDKATGMILMSGRVVDPSL</sequence>
<dbReference type="InterPro" id="IPR023796">
    <property type="entry name" value="Serpin_dom"/>
</dbReference>
<dbReference type="GO" id="GO:0005615">
    <property type="term" value="C:extracellular space"/>
    <property type="evidence" value="ECO:0007669"/>
    <property type="project" value="InterPro"/>
</dbReference>
<dbReference type="OrthoDB" id="9518664at2759"/>
<dbReference type="PANTHER" id="PTHR11461">
    <property type="entry name" value="SERINE PROTEASE INHIBITOR, SERPIN"/>
    <property type="match status" value="1"/>
</dbReference>
<evidence type="ECO:0000256" key="4">
    <source>
        <dbReference type="RuleBase" id="RU000411"/>
    </source>
</evidence>
<keyword evidence="3" id="KW-0722">Serine protease inhibitor</keyword>
<evidence type="ECO:0000259" key="5">
    <source>
        <dbReference type="SMART" id="SM00093"/>
    </source>
</evidence>
<proteinExistence type="inferred from homology"/>
<dbReference type="Gene3D" id="3.30.497.10">
    <property type="entry name" value="Antithrombin, subunit I, domain 2"/>
    <property type="match status" value="1"/>
</dbReference>
<evidence type="ECO:0000256" key="1">
    <source>
        <dbReference type="ARBA" id="ARBA00009500"/>
    </source>
</evidence>
<dbReference type="InterPro" id="IPR036186">
    <property type="entry name" value="Serpin_sf"/>
</dbReference>
<protein>
    <recommendedName>
        <fullName evidence="5">Serpin domain-containing protein</fullName>
    </recommendedName>
</protein>
<dbReference type="PANTHER" id="PTHR11461:SF211">
    <property type="entry name" value="GH10112P-RELATED"/>
    <property type="match status" value="1"/>
</dbReference>
<dbReference type="InterPro" id="IPR023795">
    <property type="entry name" value="Serpin_CS"/>
</dbReference>
<dbReference type="GO" id="GO:0004867">
    <property type="term" value="F:serine-type endopeptidase inhibitor activity"/>
    <property type="evidence" value="ECO:0007669"/>
    <property type="project" value="UniProtKB-KW"/>
</dbReference>
<feature type="non-terminal residue" evidence="6">
    <location>
        <position position="1"/>
    </location>
</feature>
<evidence type="ECO:0000256" key="3">
    <source>
        <dbReference type="ARBA" id="ARBA00022900"/>
    </source>
</evidence>
<dbReference type="AlphaFoldDB" id="A0A0K2UA25"/>
<dbReference type="InterPro" id="IPR042185">
    <property type="entry name" value="Serpin_sf_2"/>
</dbReference>
<dbReference type="PROSITE" id="PS00284">
    <property type="entry name" value="SERPIN"/>
    <property type="match status" value="1"/>
</dbReference>
<dbReference type="Pfam" id="PF00079">
    <property type="entry name" value="Serpin"/>
    <property type="match status" value="1"/>
</dbReference>
<evidence type="ECO:0000313" key="6">
    <source>
        <dbReference type="EMBL" id="CDW35089.1"/>
    </source>
</evidence>
<evidence type="ECO:0000256" key="2">
    <source>
        <dbReference type="ARBA" id="ARBA00022690"/>
    </source>
</evidence>
<dbReference type="InterPro" id="IPR042178">
    <property type="entry name" value="Serpin_sf_1"/>
</dbReference>
<feature type="domain" description="Serpin" evidence="5">
    <location>
        <begin position="42"/>
        <end position="406"/>
    </location>
</feature>
<comment type="similarity">
    <text evidence="1 4">Belongs to the serpin family.</text>
</comment>
<dbReference type="CDD" id="cd19593">
    <property type="entry name" value="serpin_bacteria_crustaceans"/>
    <property type="match status" value="1"/>
</dbReference>
<dbReference type="SUPFAM" id="SSF56574">
    <property type="entry name" value="Serpins"/>
    <property type="match status" value="1"/>
</dbReference>
<dbReference type="SMART" id="SM00093">
    <property type="entry name" value="SERPIN"/>
    <property type="match status" value="1"/>
</dbReference>
<dbReference type="EMBL" id="HACA01017728">
    <property type="protein sequence ID" value="CDW35089.1"/>
    <property type="molecule type" value="Transcribed_RNA"/>
</dbReference>